<dbReference type="SUPFAM" id="SSF52518">
    <property type="entry name" value="Thiamin diphosphate-binding fold (THDP-binding)"/>
    <property type="match status" value="1"/>
</dbReference>
<dbReference type="GO" id="GO:0045333">
    <property type="term" value="P:cellular respiration"/>
    <property type="evidence" value="ECO:0007669"/>
    <property type="project" value="UniProtKB-ARBA"/>
</dbReference>
<evidence type="ECO:0000313" key="4">
    <source>
        <dbReference type="EMBL" id="PTL35059.1"/>
    </source>
</evidence>
<sequence>MPQDGSNECAAKLTRKDFISNQDVRWCPGCGDYAILASLQRVMPELGVPREKIVFVSGIGCSSRFPYYINTYGFHSIHGRAPAVATGIKITQPDLAVWVITGDGDGLSIGGNHLIHTMRRNVDMKILLFNNRIYGLTKGQTSPTSEQGMKTKSTPLGSLDRPFNPLSVAIGASATFVARSIDVDSPHLQYVLRRAAEHKGTAFVEIYQNCNVFNDGTWESVADKDVRSDRLLVLEHGKPLVFGKEREKGIRMRPDMSPEVVEIDGDTSGLLIHDERRQDEGYHFMLSRLTGPEFPQPIGVLRAVREPTYDELITEQGRAVTPQQGKADLQTLLYSGETWVVS</sequence>
<proteinExistence type="predicted"/>
<dbReference type="GO" id="GO:0016625">
    <property type="term" value="F:oxidoreductase activity, acting on the aldehyde or oxo group of donors, iron-sulfur protein as acceptor"/>
    <property type="evidence" value="ECO:0007669"/>
    <property type="project" value="UniProtKB-ARBA"/>
</dbReference>
<dbReference type="Gene3D" id="3.40.50.970">
    <property type="match status" value="1"/>
</dbReference>
<reference evidence="5" key="2">
    <citation type="journal article" date="2018" name="Environ. Microbiol.">
        <title>Bloom of a denitrifying methanotroph, 'Candidatus Methylomirabilis limnetica', in a deep stratified lake.</title>
        <authorList>
            <person name="Graf J.S."/>
            <person name="Mayr M.J."/>
            <person name="Marchant H.K."/>
            <person name="Tienken D."/>
            <person name="Hach P.F."/>
            <person name="Brand A."/>
            <person name="Schubert C.J."/>
            <person name="Kuypers M.M."/>
            <person name="Milucka J."/>
        </authorList>
    </citation>
    <scope>NUCLEOTIDE SEQUENCE [LARGE SCALE GENOMIC DNA]</scope>
    <source>
        <strain evidence="5">Zug</strain>
    </source>
</reference>
<dbReference type="Pfam" id="PF02775">
    <property type="entry name" value="TPP_enzyme_C"/>
    <property type="match status" value="1"/>
</dbReference>
<dbReference type="GO" id="GO:0030976">
    <property type="term" value="F:thiamine pyrophosphate binding"/>
    <property type="evidence" value="ECO:0007669"/>
    <property type="project" value="InterPro"/>
</dbReference>
<feature type="domain" description="Thiamine pyrophosphate enzyme TPP-binding" evidence="3">
    <location>
        <begin position="59"/>
        <end position="206"/>
    </location>
</feature>
<keyword evidence="2" id="KW-0560">Oxidoreductase</keyword>
<keyword evidence="5" id="KW-1185">Reference proteome</keyword>
<dbReference type="InterPro" id="IPR011896">
    <property type="entry name" value="OFOB"/>
</dbReference>
<dbReference type="InterPro" id="IPR011766">
    <property type="entry name" value="TPP_enzyme_TPP-bd"/>
</dbReference>
<evidence type="ECO:0000256" key="1">
    <source>
        <dbReference type="ARBA" id="ARBA00001966"/>
    </source>
</evidence>
<dbReference type="AlphaFoldDB" id="A0A2T4TVC8"/>
<dbReference type="PANTHER" id="PTHR48084:SF4">
    <property type="entry name" value="2-OXOGLUTARATE OXIDOREDUCTASE SUBUNIT KORB"/>
    <property type="match status" value="1"/>
</dbReference>
<dbReference type="CDD" id="cd03375">
    <property type="entry name" value="TPP_OGFOR"/>
    <property type="match status" value="1"/>
</dbReference>
<reference evidence="4 5" key="1">
    <citation type="submission" date="2017-09" db="EMBL/GenBank/DDBJ databases">
        <title>Bloom of a denitrifying methanotroph, Candidatus Methylomirabilis limnetica, in a deep stratified lake.</title>
        <authorList>
            <person name="Graf J.S."/>
            <person name="Marchant H.K."/>
            <person name="Tienken D."/>
            <person name="Hach P.F."/>
            <person name="Brand A."/>
            <person name="Schubert C.J."/>
            <person name="Kuypers M.M."/>
            <person name="Milucka J."/>
        </authorList>
    </citation>
    <scope>NUCLEOTIDE SEQUENCE [LARGE SCALE GENOMIC DNA]</scope>
    <source>
        <strain evidence="4 5">Zug</strain>
    </source>
</reference>
<organism evidence="4 5">
    <name type="scientific">Candidatus Methylomirabilis limnetica</name>
    <dbReference type="NCBI Taxonomy" id="2033718"/>
    <lineage>
        <taxon>Bacteria</taxon>
        <taxon>Candidatus Methylomirabilota</taxon>
        <taxon>Candidatus Methylomirabilia</taxon>
        <taxon>Candidatus Methylomirabilales</taxon>
        <taxon>Candidatus Methylomirabilaceae</taxon>
        <taxon>Candidatus Methylomirabilis</taxon>
    </lineage>
</organism>
<evidence type="ECO:0000313" key="5">
    <source>
        <dbReference type="Proteomes" id="UP000241436"/>
    </source>
</evidence>
<evidence type="ECO:0000256" key="2">
    <source>
        <dbReference type="ARBA" id="ARBA00023002"/>
    </source>
</evidence>
<comment type="caution">
    <text evidence="4">The sequence shown here is derived from an EMBL/GenBank/DDBJ whole genome shotgun (WGS) entry which is preliminary data.</text>
</comment>
<dbReference type="InterPro" id="IPR051457">
    <property type="entry name" value="2-oxoacid:Fd_oxidoreductase"/>
</dbReference>
<evidence type="ECO:0000259" key="3">
    <source>
        <dbReference type="Pfam" id="PF02775"/>
    </source>
</evidence>
<accession>A0A2T4TVC8</accession>
<comment type="cofactor">
    <cofactor evidence="1">
        <name>[4Fe-4S] cluster</name>
        <dbReference type="ChEBI" id="CHEBI:49883"/>
    </cofactor>
</comment>
<name>A0A2T4TVC8_9BACT</name>
<dbReference type="OrthoDB" id="9775140at2"/>
<dbReference type="Proteomes" id="UP000241436">
    <property type="component" value="Unassembled WGS sequence"/>
</dbReference>
<dbReference type="NCBIfam" id="TIGR02177">
    <property type="entry name" value="PorB_KorB"/>
    <property type="match status" value="1"/>
</dbReference>
<dbReference type="InterPro" id="IPR029061">
    <property type="entry name" value="THDP-binding"/>
</dbReference>
<gene>
    <name evidence="4" type="ORF">CLG94_11745</name>
</gene>
<protein>
    <submittedName>
        <fullName evidence="4">2-oxoacid:ferredoxin oxidoreductase subunit beta</fullName>
    </submittedName>
</protein>
<dbReference type="EMBL" id="NVQC01000031">
    <property type="protein sequence ID" value="PTL35059.1"/>
    <property type="molecule type" value="Genomic_DNA"/>
</dbReference>
<dbReference type="PANTHER" id="PTHR48084">
    <property type="entry name" value="2-OXOGLUTARATE OXIDOREDUCTASE SUBUNIT KORB-RELATED"/>
    <property type="match status" value="1"/>
</dbReference>